<dbReference type="Gene3D" id="3.40.50.300">
    <property type="entry name" value="P-loop containing nucleotide triphosphate hydrolases"/>
    <property type="match status" value="1"/>
</dbReference>
<sequence>MNTPPKPPQFYRTHLTKEQLLHLITTISNQLKKLHRGENAPKTRMVTSLVASARRDIVFEVFINLIKLYKSADRMVSIEGSQTNLKCLLVSAKLLSSFFDTTFTKLPQNQIEDVFDEFYISHNLTQNDVAVSATWRMISNVAISHHEHHLEVKKSCQEQKAFRESFLKTQTDFDIDFEDHEADQETQLLSIEDAVLIIQKLERKYQAISRRNYVRFVRERAAELHGQKVEIDATQAAIRIQARTRGYFARKWVREMRERELNILNMTPESYIRKRCAERERKQKESVVGGVNGVEKIEQVEDFPDDLETALELLKTDFFHYTPDPTEPLKQLKLPTQTNPDTVYRDACFRGIVSPLAQTELAELISQRELCKIDSRSFLFDFRSFLTLTVCIPLSLATWQKPKEQKVPNKWLLLSGAPDSGKTTWARAVARACHLTHVHVSKNVVNMGKRRIYSVIKKLAKQERRLLVSIDRIDVLKKDPKNKGYTHRQMLLRTFLSDLSNIRTATVIGMTKVTLEELDSSITDLFPLQAVLSNPRNATRYDLAVDCLSRNWEQYRLPKIPHRIFDIEKQTKGVSRGKAAKFVTNRWSAANNKTNLS</sequence>
<evidence type="ECO:0000313" key="3">
    <source>
        <dbReference type="Proteomes" id="UP000483820"/>
    </source>
</evidence>
<dbReference type="Gene3D" id="1.20.5.190">
    <property type="match status" value="1"/>
</dbReference>
<dbReference type="PROSITE" id="PS50096">
    <property type="entry name" value="IQ"/>
    <property type="match status" value="1"/>
</dbReference>
<dbReference type="AlphaFoldDB" id="A0A6A5HDB0"/>
<dbReference type="RefSeq" id="XP_003098316.2">
    <property type="nucleotide sequence ID" value="XM_003098268.2"/>
</dbReference>
<dbReference type="Pfam" id="PF00004">
    <property type="entry name" value="AAA"/>
    <property type="match status" value="1"/>
</dbReference>
<evidence type="ECO:0000259" key="1">
    <source>
        <dbReference type="Pfam" id="PF00004"/>
    </source>
</evidence>
<dbReference type="Gene3D" id="1.10.8.60">
    <property type="match status" value="1"/>
</dbReference>
<dbReference type="KEGG" id="crq:GCK72_004794"/>
<evidence type="ECO:0000313" key="2">
    <source>
        <dbReference type="EMBL" id="KAF1764844.1"/>
    </source>
</evidence>
<comment type="caution">
    <text evidence="2">The sequence shown here is derived from an EMBL/GenBank/DDBJ whole genome shotgun (WGS) entry which is preliminary data.</text>
</comment>
<gene>
    <name evidence="2" type="ORF">GCK72_004794</name>
</gene>
<dbReference type="PANTHER" id="PTHR14690">
    <property type="entry name" value="IQ MOTIF CONTAINING WITH AAA DOMAIN 1"/>
    <property type="match status" value="1"/>
</dbReference>
<dbReference type="GO" id="GO:0016887">
    <property type="term" value="F:ATP hydrolysis activity"/>
    <property type="evidence" value="ECO:0007669"/>
    <property type="project" value="InterPro"/>
</dbReference>
<dbReference type="GO" id="GO:0005524">
    <property type="term" value="F:ATP binding"/>
    <property type="evidence" value="ECO:0007669"/>
    <property type="project" value="InterPro"/>
</dbReference>
<proteinExistence type="predicted"/>
<dbReference type="InterPro" id="IPR052267">
    <property type="entry name" value="N-DRC_Component"/>
</dbReference>
<name>A0A6A5HDB0_CAERE</name>
<feature type="domain" description="ATPase AAA-type core" evidence="1">
    <location>
        <begin position="412"/>
        <end position="526"/>
    </location>
</feature>
<protein>
    <recommendedName>
        <fullName evidence="1">ATPase AAA-type core domain-containing protein</fullName>
    </recommendedName>
</protein>
<organism evidence="2 3">
    <name type="scientific">Caenorhabditis remanei</name>
    <name type="common">Caenorhabditis vulgaris</name>
    <dbReference type="NCBI Taxonomy" id="31234"/>
    <lineage>
        <taxon>Eukaryota</taxon>
        <taxon>Metazoa</taxon>
        <taxon>Ecdysozoa</taxon>
        <taxon>Nematoda</taxon>
        <taxon>Chromadorea</taxon>
        <taxon>Rhabditida</taxon>
        <taxon>Rhabditina</taxon>
        <taxon>Rhabditomorpha</taxon>
        <taxon>Rhabditoidea</taxon>
        <taxon>Rhabditidae</taxon>
        <taxon>Peloderinae</taxon>
        <taxon>Caenorhabditis</taxon>
    </lineage>
</organism>
<dbReference type="EMBL" id="WUAV01000002">
    <property type="protein sequence ID" value="KAF1764844.1"/>
    <property type="molecule type" value="Genomic_DNA"/>
</dbReference>
<dbReference type="InterPro" id="IPR003959">
    <property type="entry name" value="ATPase_AAA_core"/>
</dbReference>
<dbReference type="GeneID" id="9800837"/>
<dbReference type="CTD" id="9800837"/>
<reference evidence="2 3" key="1">
    <citation type="submission" date="2019-12" db="EMBL/GenBank/DDBJ databases">
        <title>Chromosome-level assembly of the Caenorhabditis remanei genome.</title>
        <authorList>
            <person name="Teterina A.A."/>
            <person name="Willis J.H."/>
            <person name="Phillips P.C."/>
        </authorList>
    </citation>
    <scope>NUCLEOTIDE SEQUENCE [LARGE SCALE GENOMIC DNA]</scope>
    <source>
        <strain evidence="2 3">PX506</strain>
        <tissue evidence="2">Whole organism</tissue>
    </source>
</reference>
<dbReference type="InterPro" id="IPR027417">
    <property type="entry name" value="P-loop_NTPase"/>
</dbReference>
<dbReference type="Proteomes" id="UP000483820">
    <property type="component" value="Chromosome II"/>
</dbReference>
<dbReference type="PANTHER" id="PTHR14690:SF0">
    <property type="entry name" value="IQ MOTIF CONTAINING WITH AAA DOMAIN 1"/>
    <property type="match status" value="1"/>
</dbReference>
<dbReference type="UniPathway" id="UPA00792"/>
<accession>A0A6A5HDB0</accession>
<dbReference type="SUPFAM" id="SSF52540">
    <property type="entry name" value="P-loop containing nucleoside triphosphate hydrolases"/>
    <property type="match status" value="1"/>
</dbReference>